<feature type="region of interest" description="Disordered" evidence="1">
    <location>
        <begin position="967"/>
        <end position="989"/>
    </location>
</feature>
<reference evidence="3 4" key="1">
    <citation type="submission" date="2024-09" db="EMBL/GenBank/DDBJ databases">
        <authorList>
            <person name="Sun Q."/>
            <person name="Mori K."/>
        </authorList>
    </citation>
    <scope>NUCLEOTIDE SEQUENCE [LARGE SCALE GENOMIC DNA]</scope>
    <source>
        <strain evidence="3 4">TBRC 2205</strain>
    </source>
</reference>
<accession>A0ABV6NSX9</accession>
<dbReference type="SUPFAM" id="SSF52540">
    <property type="entry name" value="P-loop containing nucleoside triphosphate hydrolases"/>
    <property type="match status" value="1"/>
</dbReference>
<proteinExistence type="predicted"/>
<dbReference type="PANTHER" id="PTHR47691">
    <property type="entry name" value="REGULATOR-RELATED"/>
    <property type="match status" value="1"/>
</dbReference>
<dbReference type="InterPro" id="IPR027417">
    <property type="entry name" value="P-loop_NTPase"/>
</dbReference>
<keyword evidence="4" id="KW-1185">Reference proteome</keyword>
<dbReference type="RefSeq" id="WP_377335821.1">
    <property type="nucleotide sequence ID" value="NZ_JBHLUE010000002.1"/>
</dbReference>
<organism evidence="3 4">
    <name type="scientific">Plantactinospora siamensis</name>
    <dbReference type="NCBI Taxonomy" id="555372"/>
    <lineage>
        <taxon>Bacteria</taxon>
        <taxon>Bacillati</taxon>
        <taxon>Actinomycetota</taxon>
        <taxon>Actinomycetes</taxon>
        <taxon>Micromonosporales</taxon>
        <taxon>Micromonosporaceae</taxon>
        <taxon>Plantactinospora</taxon>
    </lineage>
</organism>
<dbReference type="EMBL" id="JBHLUE010000002">
    <property type="protein sequence ID" value="MFC0563377.1"/>
    <property type="molecule type" value="Genomic_DNA"/>
</dbReference>
<comment type="caution">
    <text evidence="3">The sequence shown here is derived from an EMBL/GenBank/DDBJ whole genome shotgun (WGS) entry which is preliminary data.</text>
</comment>
<dbReference type="Gene3D" id="3.40.50.300">
    <property type="entry name" value="P-loop containing nucleotide triphosphate hydrolases"/>
    <property type="match status" value="1"/>
</dbReference>
<name>A0ABV6NSX9_9ACTN</name>
<feature type="compositionally biased region" description="Basic and acidic residues" evidence="1">
    <location>
        <begin position="160"/>
        <end position="173"/>
    </location>
</feature>
<protein>
    <submittedName>
        <fullName evidence="3">NB-ARC domain-containing protein</fullName>
    </submittedName>
</protein>
<dbReference type="Proteomes" id="UP001589894">
    <property type="component" value="Unassembled WGS sequence"/>
</dbReference>
<feature type="domain" description="AAA+ ATPase" evidence="2">
    <location>
        <begin position="202"/>
        <end position="358"/>
    </location>
</feature>
<dbReference type="InterPro" id="IPR002182">
    <property type="entry name" value="NB-ARC"/>
</dbReference>
<evidence type="ECO:0000256" key="1">
    <source>
        <dbReference type="SAM" id="MobiDB-lite"/>
    </source>
</evidence>
<evidence type="ECO:0000259" key="2">
    <source>
        <dbReference type="SMART" id="SM00382"/>
    </source>
</evidence>
<dbReference type="Pfam" id="PF00931">
    <property type="entry name" value="NB-ARC"/>
    <property type="match status" value="1"/>
</dbReference>
<feature type="region of interest" description="Disordered" evidence="1">
    <location>
        <begin position="81"/>
        <end position="118"/>
    </location>
</feature>
<dbReference type="InterPro" id="IPR003593">
    <property type="entry name" value="AAA+_ATPase"/>
</dbReference>
<feature type="region of interest" description="Disordered" evidence="1">
    <location>
        <begin position="160"/>
        <end position="200"/>
    </location>
</feature>
<dbReference type="PANTHER" id="PTHR47691:SF3">
    <property type="entry name" value="HTH-TYPE TRANSCRIPTIONAL REGULATOR RV0890C-RELATED"/>
    <property type="match status" value="1"/>
</dbReference>
<sequence>MTRRPATGGGTPVRLWLRRVRRRVRRWLHPIRHYRLFFATVLAGLSTGLGTVYDNIPHRWQLISLAVLAVSGAMVVLLAEPPQSRGGADPDRRGLPTARPRSAPGAAGEPARQPGPARRLVRRIGEWLSRLLPRRLSRPALTLPPRDELFRGRRRDLDALRAAHDRQRNDRRASARANIWPPRRRPPAPGAAAGRRRSAASGPVVLTVHGGPGVGKTALVDELARQLAERYPHGQVYVSMSTDGAARTPSEVLQELLIALGWSEDEMPATTTGREQIFRSLTARKRMLFILDAALNAEQVRHVMPSHPTAAVIITSRRELLWPDPVPEPSHLLGPADDDDALSIFRAASGTHEGVRPECAAEIVRLCGGLPLAIRAAAERVWADGADVGQVAGLLREPRSRLTWLDRPNQSLRGDLAEEFGQLLPQEQRALAMLALVPSLTFVPWVLGPLLDLPPAQAEADAEALADRLAAAHLVADLGKDRTSEDARLQLPPLIRIFAAQQAERRPVAEREAALSRLDKAYLEVVRAALAELHPEYAGPERPAWLAGSTLPARIAAHPELWVRTEYPSLLRVIHLPGAGDEVRWRVGAWLDGCVPAGVRTGATLDAYDEAIRAAERSGAELGLIDVLLARGAYLTAVEWYPQAEASLNQAAELAAALADRGDPGTAAAARQRLVAARRRMGEGFLQAARYRRGIATLERAYRQAEVIADRGEQRLIRILLGEAHHVDTPEAAKDEELLSDTTRYRIQLSLAEGARRRAEWASAEHHFALALSLVDGDARRAATVSYRTARLLLGRAATTGVTGTDGDPGDPGLVARAARRAAAATVAFREMDNAHGEVRAYALLARAVLALGHPVEADHLARVAAARLESLNAAGEDRELLAPLSARLDRVRGEIGLDIGDYPSGRHLLMTSAATLAELDDWAALREVLRTMEAGEVAWRETDDGIAPPAFPAGVVGRQLPAAALVGGSRSPSPAALVSGTPQHGPGT</sequence>
<evidence type="ECO:0000313" key="3">
    <source>
        <dbReference type="EMBL" id="MFC0563377.1"/>
    </source>
</evidence>
<dbReference type="PRINTS" id="PR00364">
    <property type="entry name" value="DISEASERSIST"/>
</dbReference>
<evidence type="ECO:0000313" key="4">
    <source>
        <dbReference type="Proteomes" id="UP001589894"/>
    </source>
</evidence>
<gene>
    <name evidence="3" type="ORF">ACFFHU_04250</name>
</gene>
<dbReference type="SMART" id="SM00382">
    <property type="entry name" value="AAA"/>
    <property type="match status" value="1"/>
</dbReference>